<evidence type="ECO:0000313" key="1">
    <source>
        <dbReference type="EMBL" id="GIY18079.1"/>
    </source>
</evidence>
<proteinExistence type="predicted"/>
<reference evidence="1 2" key="1">
    <citation type="submission" date="2021-06" db="EMBL/GenBank/DDBJ databases">
        <title>Caerostris extrusa draft genome.</title>
        <authorList>
            <person name="Kono N."/>
            <person name="Arakawa K."/>
        </authorList>
    </citation>
    <scope>NUCLEOTIDE SEQUENCE [LARGE SCALE GENOMIC DNA]</scope>
</reference>
<evidence type="ECO:0000313" key="2">
    <source>
        <dbReference type="Proteomes" id="UP001054945"/>
    </source>
</evidence>
<protein>
    <submittedName>
        <fullName evidence="1">Uncharacterized protein</fullName>
    </submittedName>
</protein>
<name>A0AAV4R8L1_CAEEX</name>
<dbReference type="EMBL" id="BPLR01007574">
    <property type="protein sequence ID" value="GIY18079.1"/>
    <property type="molecule type" value="Genomic_DNA"/>
</dbReference>
<keyword evidence="2" id="KW-1185">Reference proteome</keyword>
<dbReference type="PROSITE" id="PS51257">
    <property type="entry name" value="PROKAR_LIPOPROTEIN"/>
    <property type="match status" value="1"/>
</dbReference>
<sequence>MHVVFKTTNNENSDLVHHVHTMTCACRDRGLSNTTGPGVVRVTTIDGSSLASILKPETSNNFAFVRQDENF</sequence>
<organism evidence="1 2">
    <name type="scientific">Caerostris extrusa</name>
    <name type="common">Bark spider</name>
    <name type="synonym">Caerostris bankana</name>
    <dbReference type="NCBI Taxonomy" id="172846"/>
    <lineage>
        <taxon>Eukaryota</taxon>
        <taxon>Metazoa</taxon>
        <taxon>Ecdysozoa</taxon>
        <taxon>Arthropoda</taxon>
        <taxon>Chelicerata</taxon>
        <taxon>Arachnida</taxon>
        <taxon>Araneae</taxon>
        <taxon>Araneomorphae</taxon>
        <taxon>Entelegynae</taxon>
        <taxon>Araneoidea</taxon>
        <taxon>Araneidae</taxon>
        <taxon>Caerostris</taxon>
    </lineage>
</organism>
<gene>
    <name evidence="1" type="ORF">CEXT_62231</name>
</gene>
<dbReference type="Proteomes" id="UP001054945">
    <property type="component" value="Unassembled WGS sequence"/>
</dbReference>
<dbReference type="AlphaFoldDB" id="A0AAV4R8L1"/>
<comment type="caution">
    <text evidence="1">The sequence shown here is derived from an EMBL/GenBank/DDBJ whole genome shotgun (WGS) entry which is preliminary data.</text>
</comment>
<accession>A0AAV4R8L1</accession>